<evidence type="ECO:0000313" key="2">
    <source>
        <dbReference type="EMBL" id="MBO8416083.1"/>
    </source>
</evidence>
<dbReference type="GO" id="GO:0000166">
    <property type="term" value="F:nucleotide binding"/>
    <property type="evidence" value="ECO:0007669"/>
    <property type="project" value="InterPro"/>
</dbReference>
<dbReference type="SUPFAM" id="SSF53098">
    <property type="entry name" value="Ribonuclease H-like"/>
    <property type="match status" value="1"/>
</dbReference>
<dbReference type="SUPFAM" id="SSF47819">
    <property type="entry name" value="HRDC-like"/>
    <property type="match status" value="1"/>
</dbReference>
<evidence type="ECO:0000259" key="1">
    <source>
        <dbReference type="PROSITE" id="PS50967"/>
    </source>
</evidence>
<dbReference type="AlphaFoldDB" id="A0A9D9DBI4"/>
<dbReference type="InterPro" id="IPR044876">
    <property type="entry name" value="HRDC_dom_sf"/>
</dbReference>
<dbReference type="PANTHER" id="PTHR47649">
    <property type="entry name" value="RIBONUCLEASE D"/>
    <property type="match status" value="1"/>
</dbReference>
<protein>
    <submittedName>
        <fullName evidence="2">HRDC domain-containing protein</fullName>
    </submittedName>
</protein>
<gene>
    <name evidence="2" type="ORF">IAB19_06870</name>
</gene>
<dbReference type="EMBL" id="JADINH010000144">
    <property type="protein sequence ID" value="MBO8416083.1"/>
    <property type="molecule type" value="Genomic_DNA"/>
</dbReference>
<dbReference type="Proteomes" id="UP000823631">
    <property type="component" value="Unassembled WGS sequence"/>
</dbReference>
<dbReference type="SMART" id="SM00474">
    <property type="entry name" value="35EXOc"/>
    <property type="match status" value="1"/>
</dbReference>
<dbReference type="InterPro" id="IPR002121">
    <property type="entry name" value="HRDC_dom"/>
</dbReference>
<dbReference type="InterPro" id="IPR012337">
    <property type="entry name" value="RNaseH-like_sf"/>
</dbReference>
<proteinExistence type="predicted"/>
<dbReference type="InterPro" id="IPR051086">
    <property type="entry name" value="RNase_D-like"/>
</dbReference>
<dbReference type="GO" id="GO:0003676">
    <property type="term" value="F:nucleic acid binding"/>
    <property type="evidence" value="ECO:0007669"/>
    <property type="project" value="InterPro"/>
</dbReference>
<dbReference type="InterPro" id="IPR036397">
    <property type="entry name" value="RNaseH_sf"/>
</dbReference>
<dbReference type="GO" id="GO:0006139">
    <property type="term" value="P:nucleobase-containing compound metabolic process"/>
    <property type="evidence" value="ECO:0007669"/>
    <property type="project" value="InterPro"/>
</dbReference>
<comment type="caution">
    <text evidence="2">The sequence shown here is derived from an EMBL/GenBank/DDBJ whole genome shotgun (WGS) entry which is preliminary data.</text>
</comment>
<reference evidence="2" key="2">
    <citation type="journal article" date="2021" name="PeerJ">
        <title>Extensive microbial diversity within the chicken gut microbiome revealed by metagenomics and culture.</title>
        <authorList>
            <person name="Gilroy R."/>
            <person name="Ravi A."/>
            <person name="Getino M."/>
            <person name="Pursley I."/>
            <person name="Horton D.L."/>
            <person name="Alikhan N.F."/>
            <person name="Baker D."/>
            <person name="Gharbi K."/>
            <person name="Hall N."/>
            <person name="Watson M."/>
            <person name="Adriaenssens E.M."/>
            <person name="Foster-Nyarko E."/>
            <person name="Jarju S."/>
            <person name="Secka A."/>
            <person name="Antonio M."/>
            <person name="Oren A."/>
            <person name="Chaudhuri R.R."/>
            <person name="La Ragione R."/>
            <person name="Hildebrand F."/>
            <person name="Pallen M.J."/>
        </authorList>
    </citation>
    <scope>NUCLEOTIDE SEQUENCE</scope>
    <source>
        <strain evidence="2">17213</strain>
    </source>
</reference>
<dbReference type="CDD" id="cd06142">
    <property type="entry name" value="RNaseD_exo"/>
    <property type="match status" value="1"/>
</dbReference>
<organism evidence="2 3">
    <name type="scientific">Candidatus Avisuccinivibrio stercorigallinarum</name>
    <dbReference type="NCBI Taxonomy" id="2840704"/>
    <lineage>
        <taxon>Bacteria</taxon>
        <taxon>Pseudomonadati</taxon>
        <taxon>Pseudomonadota</taxon>
        <taxon>Gammaproteobacteria</taxon>
        <taxon>Aeromonadales</taxon>
        <taxon>Succinivibrionaceae</taxon>
        <taxon>Succinivibrionaceae incertae sedis</taxon>
        <taxon>Candidatus Avisuccinivibrio</taxon>
    </lineage>
</organism>
<reference evidence="2" key="1">
    <citation type="submission" date="2020-10" db="EMBL/GenBank/DDBJ databases">
        <authorList>
            <person name="Gilroy R."/>
        </authorList>
    </citation>
    <scope>NUCLEOTIDE SEQUENCE</scope>
    <source>
        <strain evidence="2">17213</strain>
    </source>
</reference>
<accession>A0A9D9DBI4</accession>
<dbReference type="Gene3D" id="3.30.420.10">
    <property type="entry name" value="Ribonuclease H-like superfamily/Ribonuclease H"/>
    <property type="match status" value="1"/>
</dbReference>
<dbReference type="Gene3D" id="1.10.150.80">
    <property type="entry name" value="HRDC domain"/>
    <property type="match status" value="1"/>
</dbReference>
<dbReference type="Pfam" id="PF00570">
    <property type="entry name" value="HRDC"/>
    <property type="match status" value="1"/>
</dbReference>
<dbReference type="PANTHER" id="PTHR47649:SF1">
    <property type="entry name" value="RIBONUCLEASE D"/>
    <property type="match status" value="1"/>
</dbReference>
<dbReference type="GO" id="GO:0008408">
    <property type="term" value="F:3'-5' exonuclease activity"/>
    <property type="evidence" value="ECO:0007669"/>
    <property type="project" value="InterPro"/>
</dbReference>
<name>A0A9D9DBI4_9GAMM</name>
<feature type="domain" description="HRDC" evidence="1">
    <location>
        <begin position="218"/>
        <end position="297"/>
    </location>
</feature>
<dbReference type="InterPro" id="IPR010997">
    <property type="entry name" value="HRDC-like_sf"/>
</dbReference>
<evidence type="ECO:0000313" key="3">
    <source>
        <dbReference type="Proteomes" id="UP000823631"/>
    </source>
</evidence>
<dbReference type="Pfam" id="PF01612">
    <property type="entry name" value="DNA_pol_A_exo1"/>
    <property type="match status" value="1"/>
</dbReference>
<dbReference type="InterPro" id="IPR002562">
    <property type="entry name" value="3'-5'_exonuclease_dom"/>
</dbReference>
<dbReference type="PROSITE" id="PS50967">
    <property type="entry name" value="HRDC"/>
    <property type="match status" value="1"/>
</dbReference>
<sequence length="390" mass="44641">MHYTLISTDSAAAALASTLSALSAQDLIAVDTEFIRVREYYPKLALLQICIPGDDIYLVDPLSCSLTEILPALLHTRAKILIFSGREDLEILYQYAQALKVDNFIPQRLCDLQLMAAFANHSYGRGLFTLVKDFCGVELNKEQTLSDWLARPLNEEQLRYAALDVAYLPAMYADLDALLDARRRRFFELQMREFAEDAAHEDDPLYCYRHVAAAGLLNERDLTVLQYICAKRLEFAREHDEALNRVITTRALCELARRKPATSEGLAACQVKWGSIREYGAQMLSWITEAVKLPVRHDLPLPDEFFSHKRELQGQNNKIKGFVEHQLKEARMHPQLGGGRKAVYELYLARYEGRPGWLEQSWRRELLGPLDDLLDLTVIENERALRQQAQ</sequence>